<gene>
    <name evidence="4" type="ORF">HanXRQr2_Chr01g0000091</name>
</gene>
<sequence length="103" mass="11715">MTLFTGSSKIVDKLAYDLNGRIKVEDAGFDWKILRPDVHKVDYVSWVCDQDAYASIGQKCLTQSLLFVHENWKNSSLMSHLNHLAGRRTLDNLTIGSVLRVSY</sequence>
<dbReference type="Gramene" id="mRNA:HanXRQr2_Chr01g0000091">
    <property type="protein sequence ID" value="mRNA:HanXRQr2_Chr01g0000091"/>
    <property type="gene ID" value="HanXRQr2_Chr01g0000091"/>
</dbReference>
<name>A0A9K3P165_HELAN</name>
<dbReference type="AlphaFoldDB" id="A0A9K3P165"/>
<evidence type="ECO:0000256" key="2">
    <source>
        <dbReference type="ARBA" id="ARBA00023002"/>
    </source>
</evidence>
<accession>A0A9K3P165</accession>
<evidence type="ECO:0000313" key="5">
    <source>
        <dbReference type="Proteomes" id="UP000215914"/>
    </source>
</evidence>
<dbReference type="EMBL" id="MNCJ02000316">
    <property type="protein sequence ID" value="KAF5820249.1"/>
    <property type="molecule type" value="Genomic_DNA"/>
</dbReference>
<reference evidence="4" key="1">
    <citation type="journal article" date="2017" name="Nature">
        <title>The sunflower genome provides insights into oil metabolism, flowering and Asterid evolution.</title>
        <authorList>
            <person name="Badouin H."/>
            <person name="Gouzy J."/>
            <person name="Grassa C.J."/>
            <person name="Murat F."/>
            <person name="Staton S.E."/>
            <person name="Cottret L."/>
            <person name="Lelandais-Briere C."/>
            <person name="Owens G.L."/>
            <person name="Carrere S."/>
            <person name="Mayjonade B."/>
            <person name="Legrand L."/>
            <person name="Gill N."/>
            <person name="Kane N.C."/>
            <person name="Bowers J.E."/>
            <person name="Hubner S."/>
            <person name="Bellec A."/>
            <person name="Berard A."/>
            <person name="Berges H."/>
            <person name="Blanchet N."/>
            <person name="Boniface M.C."/>
            <person name="Brunel D."/>
            <person name="Catrice O."/>
            <person name="Chaidir N."/>
            <person name="Claudel C."/>
            <person name="Donnadieu C."/>
            <person name="Faraut T."/>
            <person name="Fievet G."/>
            <person name="Helmstetter N."/>
            <person name="King M."/>
            <person name="Knapp S.J."/>
            <person name="Lai Z."/>
            <person name="Le Paslier M.C."/>
            <person name="Lippi Y."/>
            <person name="Lorenzon L."/>
            <person name="Mandel J.R."/>
            <person name="Marage G."/>
            <person name="Marchand G."/>
            <person name="Marquand E."/>
            <person name="Bret-Mestries E."/>
            <person name="Morien E."/>
            <person name="Nambeesan S."/>
            <person name="Nguyen T."/>
            <person name="Pegot-Espagnet P."/>
            <person name="Pouilly N."/>
            <person name="Raftis F."/>
            <person name="Sallet E."/>
            <person name="Schiex T."/>
            <person name="Thomas J."/>
            <person name="Vandecasteele C."/>
            <person name="Vares D."/>
            <person name="Vear F."/>
            <person name="Vautrin S."/>
            <person name="Crespi M."/>
            <person name="Mangin B."/>
            <person name="Burke J.M."/>
            <person name="Salse J."/>
            <person name="Munos S."/>
            <person name="Vincourt P."/>
            <person name="Rieseberg L.H."/>
            <person name="Langlade N.B."/>
        </authorList>
    </citation>
    <scope>NUCLEOTIDE SEQUENCE</scope>
    <source>
        <tissue evidence="4">Leaves</tissue>
    </source>
</reference>
<comment type="caution">
    <text evidence="4">The sequence shown here is derived from an EMBL/GenBank/DDBJ whole genome shotgun (WGS) entry which is preliminary data.</text>
</comment>
<protein>
    <submittedName>
        <fullName evidence="4">L-glutamate gamma-semialdehyde dehydrogenase</fullName>
        <ecNumber evidence="4">1.2.1.88</ecNumber>
    </submittedName>
</protein>
<organism evidence="4 5">
    <name type="scientific">Helianthus annuus</name>
    <name type="common">Common sunflower</name>
    <dbReference type="NCBI Taxonomy" id="4232"/>
    <lineage>
        <taxon>Eukaryota</taxon>
        <taxon>Viridiplantae</taxon>
        <taxon>Streptophyta</taxon>
        <taxon>Embryophyta</taxon>
        <taxon>Tracheophyta</taxon>
        <taxon>Spermatophyta</taxon>
        <taxon>Magnoliopsida</taxon>
        <taxon>eudicotyledons</taxon>
        <taxon>Gunneridae</taxon>
        <taxon>Pentapetalae</taxon>
        <taxon>asterids</taxon>
        <taxon>campanulids</taxon>
        <taxon>Asterales</taxon>
        <taxon>Asteraceae</taxon>
        <taxon>Asteroideae</taxon>
        <taxon>Heliantheae alliance</taxon>
        <taxon>Heliantheae</taxon>
        <taxon>Helianthus</taxon>
    </lineage>
</organism>
<dbReference type="InterPro" id="IPR016161">
    <property type="entry name" value="Ald_DH/histidinol_DH"/>
</dbReference>
<evidence type="ECO:0000256" key="1">
    <source>
        <dbReference type="ARBA" id="ARBA00009986"/>
    </source>
</evidence>
<proteinExistence type="inferred from homology"/>
<evidence type="ECO:0000256" key="3">
    <source>
        <dbReference type="ARBA" id="ARBA00023027"/>
    </source>
</evidence>
<dbReference type="GO" id="GO:0004029">
    <property type="term" value="F:aldehyde dehydrogenase (NAD+) activity"/>
    <property type="evidence" value="ECO:0007669"/>
    <property type="project" value="InterPro"/>
</dbReference>
<dbReference type="Proteomes" id="UP000215914">
    <property type="component" value="Unassembled WGS sequence"/>
</dbReference>
<evidence type="ECO:0000313" key="4">
    <source>
        <dbReference type="EMBL" id="KAF5820249.1"/>
    </source>
</evidence>
<dbReference type="EC" id="1.2.1.88" evidence="4"/>
<dbReference type="PANTHER" id="PTHR43521:SF6">
    <property type="entry name" value="L-GLUTAMATE GAMMA-SEMIALDEHYDE DEHYDROGENASE"/>
    <property type="match status" value="1"/>
</dbReference>
<dbReference type="SUPFAM" id="SSF53720">
    <property type="entry name" value="ALDH-like"/>
    <property type="match status" value="1"/>
</dbReference>
<keyword evidence="5" id="KW-1185">Reference proteome</keyword>
<dbReference type="PANTHER" id="PTHR43521">
    <property type="entry name" value="ALPHA-AMINOADIPIC SEMIALDEHYDE DEHYDROGENASE"/>
    <property type="match status" value="1"/>
</dbReference>
<keyword evidence="2 4" id="KW-0560">Oxidoreductase</keyword>
<keyword evidence="3" id="KW-0520">NAD</keyword>
<dbReference type="GO" id="GO:0003842">
    <property type="term" value="F:L-glutamate gamma-semialdehyde dehydrogenase activity"/>
    <property type="evidence" value="ECO:0007669"/>
    <property type="project" value="UniProtKB-EC"/>
</dbReference>
<reference evidence="4" key="2">
    <citation type="submission" date="2020-06" db="EMBL/GenBank/DDBJ databases">
        <title>Helianthus annuus Genome sequencing and assembly Release 2.</title>
        <authorList>
            <person name="Gouzy J."/>
            <person name="Langlade N."/>
            <person name="Munos S."/>
        </authorList>
    </citation>
    <scope>NUCLEOTIDE SEQUENCE</scope>
    <source>
        <tissue evidence="4">Leaves</tissue>
    </source>
</reference>
<comment type="similarity">
    <text evidence="1">Belongs to the aldehyde dehydrogenase family.</text>
</comment>
<dbReference type="InterPro" id="IPR044638">
    <property type="entry name" value="ALDH7A1-like"/>
</dbReference>